<dbReference type="Proteomes" id="UP000092504">
    <property type="component" value="Unassembled WGS sequence"/>
</dbReference>
<comment type="caution">
    <text evidence="1">The sequence shown here is derived from an EMBL/GenBank/DDBJ whole genome shotgun (WGS) entry which is preliminary data.</text>
</comment>
<gene>
    <name evidence="1" type="ORF">A8U91_00968</name>
</gene>
<evidence type="ECO:0000313" key="2">
    <source>
        <dbReference type="Proteomes" id="UP000092504"/>
    </source>
</evidence>
<dbReference type="PATRIC" id="fig|2746.7.peg.998"/>
<accession>A0A1B8P2W4</accession>
<evidence type="ECO:0000313" key="1">
    <source>
        <dbReference type="EMBL" id="OBX36625.1"/>
    </source>
</evidence>
<proteinExistence type="predicted"/>
<reference evidence="1 2" key="1">
    <citation type="submission" date="2016-06" db="EMBL/GenBank/DDBJ databases">
        <title>Genome sequence of halotolerant plant growth promoting strain of Halomonas elongata HEK1 isolated from salterns of Rann of Kutch, Gujarat, India.</title>
        <authorList>
            <person name="Gaba S."/>
            <person name="Singh R.N."/>
            <person name="Abrol S."/>
            <person name="Kaushik R."/>
            <person name="Saxena A.K."/>
        </authorList>
    </citation>
    <scope>NUCLEOTIDE SEQUENCE [LARGE SCALE GENOMIC DNA]</scope>
    <source>
        <strain evidence="1 2">HEK1</strain>
    </source>
</reference>
<dbReference type="EMBL" id="MAJD01000001">
    <property type="protein sequence ID" value="OBX36625.1"/>
    <property type="molecule type" value="Genomic_DNA"/>
</dbReference>
<sequence length="93" mass="10955">MTLNDHGYRVAQSCQERYTAHPEDPGRARADIVWHYRAGRDEGPGRFDVSVESRYRLTCDETTFFIEAEQIAHDDGEEVHRKHWRTEVPRRAI</sequence>
<organism evidence="1 2">
    <name type="scientific">Halomonas elongata</name>
    <dbReference type="NCBI Taxonomy" id="2746"/>
    <lineage>
        <taxon>Bacteria</taxon>
        <taxon>Pseudomonadati</taxon>
        <taxon>Pseudomonadota</taxon>
        <taxon>Gammaproteobacteria</taxon>
        <taxon>Oceanospirillales</taxon>
        <taxon>Halomonadaceae</taxon>
        <taxon>Halomonas</taxon>
    </lineage>
</organism>
<protein>
    <submittedName>
        <fullName evidence="1">Uncharacterized protein</fullName>
    </submittedName>
</protein>
<name>A0A1B8P2W4_HALEL</name>
<dbReference type="AlphaFoldDB" id="A0A1B8P2W4"/>